<dbReference type="Pfam" id="PF01590">
    <property type="entry name" value="GAF"/>
    <property type="match status" value="1"/>
</dbReference>
<dbReference type="PANTHER" id="PTHR43102">
    <property type="entry name" value="SLR1143 PROTEIN"/>
    <property type="match status" value="1"/>
</dbReference>
<dbReference type="InterPro" id="IPR029016">
    <property type="entry name" value="GAF-like_dom_sf"/>
</dbReference>
<reference evidence="2" key="1">
    <citation type="submission" date="2022-09" db="EMBL/GenBank/DDBJ databases">
        <title>Haloadaptaus new haloarchaeum isolated from saline soil.</title>
        <authorList>
            <person name="Duran-Viseras A."/>
            <person name="Sanchez-Porro C."/>
            <person name="Ventosa A."/>
        </authorList>
    </citation>
    <scope>NUCLEOTIDE SEQUENCE</scope>
    <source>
        <strain evidence="2">F3-133</strain>
    </source>
</reference>
<dbReference type="EMBL" id="RKLV01000003">
    <property type="protein sequence ID" value="MCX2818529.1"/>
    <property type="molecule type" value="Genomic_DNA"/>
</dbReference>
<organism evidence="2 3">
    <name type="scientific">Halorutilus salinus</name>
    <dbReference type="NCBI Taxonomy" id="2487751"/>
    <lineage>
        <taxon>Archaea</taxon>
        <taxon>Methanobacteriati</taxon>
        <taxon>Methanobacteriota</taxon>
        <taxon>Stenosarchaea group</taxon>
        <taxon>Halobacteria</taxon>
        <taxon>Halorutilales</taxon>
        <taxon>Halorutilaceae</taxon>
        <taxon>Halorutilus</taxon>
    </lineage>
</organism>
<name>A0A9Q4C4Z0_9EURY</name>
<evidence type="ECO:0000313" key="2">
    <source>
        <dbReference type="EMBL" id="MCX2818529.1"/>
    </source>
</evidence>
<dbReference type="AlphaFoldDB" id="A0A9Q4C4Z0"/>
<gene>
    <name evidence="2" type="ORF">EGH25_04060</name>
</gene>
<dbReference type="Gene3D" id="3.30.450.40">
    <property type="match status" value="1"/>
</dbReference>
<proteinExistence type="predicted"/>
<accession>A0A9Q4C4Z0</accession>
<sequence>MTEVLWVGNPHNIPDGFAGSDAFNVRSVTPNRIEDAFPADDIDCVVYDPSDGTDDDNAAVLETVCADYPELPCVLVGNVDGVGEGYVFDHVPKRDGWVDVLSDVVRSAVERRSHVSYPLPDDEEGRLTEVEVVESLDLRGAFDRISEIGRYCFDTDMCFVGVVNDRRERFLSCHGGSVEELPREQSVCAYQILDGGVTVVSDVLEDPRFENRERLRELGMRFYAGAPLDIGGVRVGSFCIMDAEPRDLDDDESRLLRSFGEEVAEKISLLKELG</sequence>
<dbReference type="PANTHER" id="PTHR43102:SF2">
    <property type="entry name" value="GAF DOMAIN-CONTAINING PROTEIN"/>
    <property type="match status" value="1"/>
</dbReference>
<dbReference type="InterPro" id="IPR003018">
    <property type="entry name" value="GAF"/>
</dbReference>
<evidence type="ECO:0000313" key="3">
    <source>
        <dbReference type="Proteomes" id="UP001149411"/>
    </source>
</evidence>
<dbReference type="Proteomes" id="UP001149411">
    <property type="component" value="Unassembled WGS sequence"/>
</dbReference>
<protein>
    <submittedName>
        <fullName evidence="2">GAF domain-containing protein</fullName>
    </submittedName>
</protein>
<dbReference type="SMART" id="SM00065">
    <property type="entry name" value="GAF"/>
    <property type="match status" value="1"/>
</dbReference>
<feature type="domain" description="GAF" evidence="1">
    <location>
        <begin position="137"/>
        <end position="274"/>
    </location>
</feature>
<dbReference type="RefSeq" id="WP_266086372.1">
    <property type="nucleotide sequence ID" value="NZ_RKLV01000003.1"/>
</dbReference>
<evidence type="ECO:0000259" key="1">
    <source>
        <dbReference type="SMART" id="SM00065"/>
    </source>
</evidence>
<comment type="caution">
    <text evidence="2">The sequence shown here is derived from an EMBL/GenBank/DDBJ whole genome shotgun (WGS) entry which is preliminary data.</text>
</comment>
<dbReference type="SUPFAM" id="SSF55781">
    <property type="entry name" value="GAF domain-like"/>
    <property type="match status" value="1"/>
</dbReference>
<keyword evidence="3" id="KW-1185">Reference proteome</keyword>